<feature type="region of interest" description="Disordered" evidence="1">
    <location>
        <begin position="208"/>
        <end position="241"/>
    </location>
</feature>
<dbReference type="VEuPathDB" id="FungiDB:I7I51_04997"/>
<evidence type="ECO:0000313" key="2">
    <source>
        <dbReference type="EMBL" id="QSS60200.1"/>
    </source>
</evidence>
<reference evidence="2" key="1">
    <citation type="submission" date="2021-01" db="EMBL/GenBank/DDBJ databases">
        <title>Chromosome-level genome assembly of a human fungal pathogen reveals clustering of transcriptionally co-regulated genes.</title>
        <authorList>
            <person name="Voorhies M."/>
            <person name="Cohen S."/>
            <person name="Shea T.P."/>
            <person name="Petrus S."/>
            <person name="Munoz J.F."/>
            <person name="Poplawski S."/>
            <person name="Goldman W.E."/>
            <person name="Michael T."/>
            <person name="Cuomo C.A."/>
            <person name="Sil A."/>
            <person name="Beyhan S."/>
        </authorList>
    </citation>
    <scope>NUCLEOTIDE SEQUENCE</scope>
    <source>
        <strain evidence="2">WU24</strain>
    </source>
</reference>
<accession>A0A8A1M4D4</accession>
<evidence type="ECO:0000313" key="3">
    <source>
        <dbReference type="Proteomes" id="UP000663671"/>
    </source>
</evidence>
<proteinExistence type="predicted"/>
<name>A0A8A1M4D4_AJECA</name>
<dbReference type="OrthoDB" id="4526074at2759"/>
<dbReference type="EMBL" id="CP069110">
    <property type="protein sequence ID" value="QSS60200.1"/>
    <property type="molecule type" value="Genomic_DNA"/>
</dbReference>
<sequence>MPPNPLCGQLSSLAEKASLIAGKFESDHDFTSDQYEILETLTSKISEAIARTTVLIQSKREAHFAEHNRFLSQMLSERDDLIESGQLPNETIFRRNIELIFHGPKLSNLDSRQTKGRKEITRHRCDDLSNLSPDGIIFWATTLQPVNWAGGSMAQDRFKFLTANVDLDRAQMWPSQIFKILRVLATEAPLHESRKYETFLKALEKSSTELRSPKRRHVTATAEPSSENLQPQSTYTSSSLERMPALTTLQPSLQLTQRFYLSPLQTWKLSAIT</sequence>
<evidence type="ECO:0000256" key="1">
    <source>
        <dbReference type="SAM" id="MobiDB-lite"/>
    </source>
</evidence>
<organism evidence="2 3">
    <name type="scientific">Ajellomyces capsulatus</name>
    <name type="common">Darling's disease fungus</name>
    <name type="synonym">Histoplasma capsulatum</name>
    <dbReference type="NCBI Taxonomy" id="5037"/>
    <lineage>
        <taxon>Eukaryota</taxon>
        <taxon>Fungi</taxon>
        <taxon>Dikarya</taxon>
        <taxon>Ascomycota</taxon>
        <taxon>Pezizomycotina</taxon>
        <taxon>Eurotiomycetes</taxon>
        <taxon>Eurotiomycetidae</taxon>
        <taxon>Onygenales</taxon>
        <taxon>Ajellomycetaceae</taxon>
        <taxon>Histoplasma</taxon>
    </lineage>
</organism>
<feature type="compositionally biased region" description="Polar residues" evidence="1">
    <location>
        <begin position="222"/>
        <end position="240"/>
    </location>
</feature>
<protein>
    <submittedName>
        <fullName evidence="2">Uncharacterized protein</fullName>
    </submittedName>
</protein>
<dbReference type="AlphaFoldDB" id="A0A8A1M4D4"/>
<dbReference type="Proteomes" id="UP000663671">
    <property type="component" value="Chromosome 4"/>
</dbReference>
<gene>
    <name evidence="2" type="ORF">I7I51_04997</name>
</gene>